<evidence type="ECO:0008006" key="3">
    <source>
        <dbReference type="Google" id="ProtNLM"/>
    </source>
</evidence>
<protein>
    <recommendedName>
        <fullName evidence="3">Rho termination factor N-terminal domain-containing protein</fullName>
    </recommendedName>
</protein>
<dbReference type="EMBL" id="KU963248">
    <property type="protein sequence ID" value="AMS02731.1"/>
    <property type="molecule type" value="Genomic_DNA"/>
</dbReference>
<keyword evidence="2" id="KW-1185">Reference proteome</keyword>
<accession>A0A142K9E8</accession>
<dbReference type="RefSeq" id="YP_009301241.1">
    <property type="nucleotide sequence ID" value="NC_031230.1"/>
</dbReference>
<dbReference type="Proteomes" id="UP000201371">
    <property type="component" value="Segment"/>
</dbReference>
<sequence>MSITATDPNFGTWVIAKERGNKVRRRQIGTGIWTAWEHLAKPVDVDDKLATETIAKLTRDELRALAKSLGLKGYGKLTKAGLIELVSQ</sequence>
<evidence type="ECO:0000313" key="1">
    <source>
        <dbReference type="EMBL" id="AMS02731.1"/>
    </source>
</evidence>
<proteinExistence type="predicted"/>
<reference evidence="2" key="1">
    <citation type="submission" date="2016-03" db="EMBL/GenBank/DDBJ databases">
        <authorList>
            <person name="Ploux O."/>
        </authorList>
    </citation>
    <scope>NUCLEOTIDE SEQUENCE [LARGE SCALE GENOMIC DNA]</scope>
</reference>
<dbReference type="GeneID" id="29125149"/>
<gene>
    <name evidence="1" type="primary">187</name>
    <name evidence="1" type="ORF">SEA_YVONNETASTIC_187</name>
</gene>
<evidence type="ECO:0000313" key="2">
    <source>
        <dbReference type="Proteomes" id="UP000201371"/>
    </source>
</evidence>
<organism evidence="1 2">
    <name type="scientific">Gordonia phage Yvonnetastic</name>
    <dbReference type="NCBI Taxonomy" id="1821566"/>
    <lineage>
        <taxon>Viruses</taxon>
        <taxon>Duplodnaviria</taxon>
        <taxon>Heunggongvirae</taxon>
        <taxon>Uroviricota</taxon>
        <taxon>Caudoviricetes</taxon>
        <taxon>Yvonnevirus</taxon>
        <taxon>Yvonnevirus yvonnetastic</taxon>
        <taxon>Gordonia virus Yvonnetastic</taxon>
    </lineage>
</organism>
<name>A0A142K9E8_9CAUD</name>
<dbReference type="KEGG" id="vg:29125149"/>